<keyword evidence="7" id="KW-0521">NADP</keyword>
<comment type="similarity">
    <text evidence="2">Belongs to the sepiapterin reductase family.</text>
</comment>
<evidence type="ECO:0000256" key="4">
    <source>
        <dbReference type="ARBA" id="ARBA00013075"/>
    </source>
</evidence>
<dbReference type="Pfam" id="PF00106">
    <property type="entry name" value="adh_short"/>
    <property type="match status" value="1"/>
</dbReference>
<dbReference type="InterPro" id="IPR002347">
    <property type="entry name" value="SDR_fam"/>
</dbReference>
<name>A0AAD9JV80_9ANNE</name>
<dbReference type="GO" id="GO:0004757">
    <property type="term" value="F:sepiapterin reductase (NADP+) activity"/>
    <property type="evidence" value="ECO:0007669"/>
    <property type="project" value="UniProtKB-EC"/>
</dbReference>
<keyword evidence="6" id="KW-0963">Cytoplasm</keyword>
<dbReference type="PANTHER" id="PTHR44085:SF2">
    <property type="entry name" value="SEPIAPTERIN REDUCTASE"/>
    <property type="match status" value="1"/>
</dbReference>
<accession>A0AAD9JV80</accession>
<evidence type="ECO:0000256" key="3">
    <source>
        <dbReference type="ARBA" id="ARBA00011738"/>
    </source>
</evidence>
<protein>
    <recommendedName>
        <fullName evidence="5">Sepiapterin reductase</fullName>
        <ecNumber evidence="4">1.1.1.153</ecNumber>
    </recommendedName>
</protein>
<dbReference type="CDD" id="cd05367">
    <property type="entry name" value="SPR-like_SDR_c"/>
    <property type="match status" value="1"/>
</dbReference>
<comment type="subcellular location">
    <subcellularLocation>
        <location evidence="1">Cytoplasm</location>
    </subcellularLocation>
</comment>
<comment type="caution">
    <text evidence="9">The sequence shown here is derived from an EMBL/GenBank/DDBJ whole genome shotgun (WGS) entry which is preliminary data.</text>
</comment>
<keyword evidence="8" id="KW-0560">Oxidoreductase</keyword>
<evidence type="ECO:0000256" key="1">
    <source>
        <dbReference type="ARBA" id="ARBA00004496"/>
    </source>
</evidence>
<evidence type="ECO:0000313" key="9">
    <source>
        <dbReference type="EMBL" id="KAK2159963.1"/>
    </source>
</evidence>
<evidence type="ECO:0000256" key="8">
    <source>
        <dbReference type="ARBA" id="ARBA00023002"/>
    </source>
</evidence>
<evidence type="ECO:0000256" key="7">
    <source>
        <dbReference type="ARBA" id="ARBA00022857"/>
    </source>
</evidence>
<dbReference type="PANTHER" id="PTHR44085">
    <property type="entry name" value="SEPIAPTERIN REDUCTASE"/>
    <property type="match status" value="1"/>
</dbReference>
<dbReference type="PRINTS" id="PR00081">
    <property type="entry name" value="GDHRDH"/>
</dbReference>
<evidence type="ECO:0000313" key="10">
    <source>
        <dbReference type="Proteomes" id="UP001208570"/>
    </source>
</evidence>
<dbReference type="SUPFAM" id="SSF51735">
    <property type="entry name" value="NAD(P)-binding Rossmann-fold domains"/>
    <property type="match status" value="1"/>
</dbReference>
<keyword evidence="10" id="KW-1185">Reference proteome</keyword>
<dbReference type="Gene3D" id="3.40.50.720">
    <property type="entry name" value="NAD(P)-binding Rossmann-like Domain"/>
    <property type="match status" value="1"/>
</dbReference>
<dbReference type="Proteomes" id="UP001208570">
    <property type="component" value="Unassembled WGS sequence"/>
</dbReference>
<dbReference type="GO" id="GO:0006729">
    <property type="term" value="P:tetrahydrobiopterin biosynthetic process"/>
    <property type="evidence" value="ECO:0007669"/>
    <property type="project" value="InterPro"/>
</dbReference>
<dbReference type="NCBIfam" id="TIGR01500">
    <property type="entry name" value="sepiapter_red"/>
    <property type="match status" value="1"/>
</dbReference>
<gene>
    <name evidence="9" type="ORF">LSH36_143g06040</name>
</gene>
<dbReference type="InterPro" id="IPR006393">
    <property type="entry name" value="Sepiapterin_red"/>
</dbReference>
<dbReference type="InterPro" id="IPR036291">
    <property type="entry name" value="NAD(P)-bd_dom_sf"/>
</dbReference>
<evidence type="ECO:0000256" key="5">
    <source>
        <dbReference type="ARBA" id="ARBA00019170"/>
    </source>
</evidence>
<dbReference type="AlphaFoldDB" id="A0AAD9JV80"/>
<dbReference type="GO" id="GO:0005737">
    <property type="term" value="C:cytoplasm"/>
    <property type="evidence" value="ECO:0007669"/>
    <property type="project" value="UniProtKB-SubCell"/>
</dbReference>
<reference evidence="9" key="1">
    <citation type="journal article" date="2023" name="Mol. Biol. Evol.">
        <title>Third-Generation Sequencing Reveals the Adaptive Role of the Epigenome in Three Deep-Sea Polychaetes.</title>
        <authorList>
            <person name="Perez M."/>
            <person name="Aroh O."/>
            <person name="Sun Y."/>
            <person name="Lan Y."/>
            <person name="Juniper S.K."/>
            <person name="Young C.R."/>
            <person name="Angers B."/>
            <person name="Qian P.Y."/>
        </authorList>
    </citation>
    <scope>NUCLEOTIDE SEQUENCE</scope>
    <source>
        <strain evidence="9">P08H-3</strain>
    </source>
</reference>
<dbReference type="FunFam" id="3.40.50.720:FF:000259">
    <property type="entry name" value="Sepiapterin reductase"/>
    <property type="match status" value="1"/>
</dbReference>
<dbReference type="EMBL" id="JAODUP010000143">
    <property type="protein sequence ID" value="KAK2159963.1"/>
    <property type="molecule type" value="Genomic_DNA"/>
</dbReference>
<dbReference type="EC" id="1.1.1.153" evidence="4"/>
<evidence type="ECO:0000256" key="6">
    <source>
        <dbReference type="ARBA" id="ARBA00022490"/>
    </source>
</evidence>
<organism evidence="9 10">
    <name type="scientific">Paralvinella palmiformis</name>
    <dbReference type="NCBI Taxonomy" id="53620"/>
    <lineage>
        <taxon>Eukaryota</taxon>
        <taxon>Metazoa</taxon>
        <taxon>Spiralia</taxon>
        <taxon>Lophotrochozoa</taxon>
        <taxon>Annelida</taxon>
        <taxon>Polychaeta</taxon>
        <taxon>Sedentaria</taxon>
        <taxon>Canalipalpata</taxon>
        <taxon>Terebellida</taxon>
        <taxon>Terebelliformia</taxon>
        <taxon>Alvinellidae</taxon>
        <taxon>Paralvinella</taxon>
    </lineage>
</organism>
<comment type="subunit">
    <text evidence="3">Homodimer.</text>
</comment>
<evidence type="ECO:0000256" key="2">
    <source>
        <dbReference type="ARBA" id="ARBA00010483"/>
    </source>
</evidence>
<dbReference type="InterPro" id="IPR051721">
    <property type="entry name" value="Biopterin_syn/organic_redct"/>
</dbReference>
<sequence>MDVFSLRTFCVITGASKGFGASIAVRFAARFPKDSVLLLLARSIDGLARTKSLIEAESPHIKVFTIGVDLAKADSSHLDRIISDTLSDLSSTSSTFEQATIVHNAATLGDVSKLMSEQCVDEDLHEYWALNLTSFILLNHVFLKHFPKQLFRQRVVVGISSICALQPFKSWSLYCAGKAARDMLLRTMALEDSSVQVLTYAPGPIDTDMQYEARSYTADDELRNMFADMKETKKLLHCDQSVDKLISVLQKNTFDSGAHIDYYDI</sequence>
<proteinExistence type="inferred from homology"/>